<sequence length="109" mass="11835">MEPRSGRRSDEAPAWADSRTGLDSTGSGPLDGSTAPDALSIRSHGRRRMIFISTEGHPGGQTGLRHRGVVNGAGEMRRPSRLTEAASLQQNSIFCGNWRGQSFAFLRRL</sequence>
<dbReference type="STRING" id="1472378.AU381_16290"/>
<protein>
    <submittedName>
        <fullName evidence="2">Uncharacterized protein</fullName>
    </submittedName>
</protein>
<proteinExistence type="predicted"/>
<name>A0A178Y7P6_9HYPH</name>
<comment type="caution">
    <text evidence="2">The sequence shown here is derived from an EMBL/GenBank/DDBJ whole genome shotgun (WGS) entry which is preliminary data.</text>
</comment>
<evidence type="ECO:0000313" key="2">
    <source>
        <dbReference type="EMBL" id="OAP42725.1"/>
    </source>
</evidence>
<gene>
    <name evidence="2" type="ORF">AU381_16290</name>
</gene>
<organism evidence="2 3">
    <name type="scientific">Sinorhizobium glycinis</name>
    <dbReference type="NCBI Taxonomy" id="1472378"/>
    <lineage>
        <taxon>Bacteria</taxon>
        <taxon>Pseudomonadati</taxon>
        <taxon>Pseudomonadota</taxon>
        <taxon>Alphaproteobacteria</taxon>
        <taxon>Hyphomicrobiales</taxon>
        <taxon>Rhizobiaceae</taxon>
        <taxon>Sinorhizobium/Ensifer group</taxon>
        <taxon>Sinorhizobium</taxon>
    </lineage>
</organism>
<feature type="region of interest" description="Disordered" evidence="1">
    <location>
        <begin position="1"/>
        <end position="41"/>
    </location>
</feature>
<reference evidence="2 3" key="1">
    <citation type="journal article" date="2016" name="Int. J. Syst. Evol. Microbiol.">
        <title>Ensifer glycinis sp. nov., an novel rhizobial species associated with Glycine spp.</title>
        <authorList>
            <person name="Yan H."/>
            <person name="Yan J."/>
            <person name="Sui X.H."/>
            <person name="Wang E.T."/>
            <person name="Chen W.X."/>
            <person name="Zhang X.X."/>
            <person name="Chen W.F."/>
        </authorList>
    </citation>
    <scope>NUCLEOTIDE SEQUENCE [LARGE SCALE GENOMIC DNA]</scope>
    <source>
        <strain evidence="2 3">CCBAU 23380</strain>
    </source>
</reference>
<evidence type="ECO:0000313" key="3">
    <source>
        <dbReference type="Proteomes" id="UP000094025"/>
    </source>
</evidence>
<feature type="compositionally biased region" description="Basic and acidic residues" evidence="1">
    <location>
        <begin position="1"/>
        <end position="11"/>
    </location>
</feature>
<keyword evidence="3" id="KW-1185">Reference proteome</keyword>
<evidence type="ECO:0000256" key="1">
    <source>
        <dbReference type="SAM" id="MobiDB-lite"/>
    </source>
</evidence>
<dbReference type="EMBL" id="LPUX01000050">
    <property type="protein sequence ID" value="OAP42725.1"/>
    <property type="molecule type" value="Genomic_DNA"/>
</dbReference>
<dbReference type="Proteomes" id="UP000094025">
    <property type="component" value="Unassembled WGS sequence"/>
</dbReference>
<dbReference type="AlphaFoldDB" id="A0A178Y7P6"/>
<accession>A0A178Y7P6</accession>